<sequence length="428" mass="47984">KKNLLYLLTNNMVNKKQSKKEAPVLLGLPDGEIEVDNDAYITKLGGLPLWLEPSKPPSSQLCHCKVCRKPMYLIFQSYAPLPDSPYHRVLYVWGCNRRACMRKEGSFSVLRSHVVDQAYLKAQRQKEEEKRKREEKKKAAAAKNQQAFGNGFQLGDLWGSSTSFGSSAGGFGTGGSGFGTGGSGFGMTKPTAASIVAKSNKLQEKEADKLVDQLTQLTITDPIDITTLPYFPGQYLYIDEEPTDRYESMGVDLSKYKQYIDMEQELLMELDEGGNGETWQGEAYEKQSLPRGVDKQFKKFTERVEFSPSQCVRYDMNGQPLFYSALTAQQQQKINTVCPHCRGPRVFECQLMPNVLSILPTAEYATQGQPVAVSEIKAKDTKSLLDSWNVGMEFGTIMVFVCEKDCHPGSIEDVTYMEETAIVQYEMD</sequence>
<accession>A0A1C7NBU0</accession>
<feature type="domain" description="Programmed cell death protein 2 C-terminal" evidence="2">
    <location>
        <begin position="294"/>
        <end position="424"/>
    </location>
</feature>
<dbReference type="FunCoup" id="A0A1C7NBU0">
    <property type="interactions" value="494"/>
</dbReference>
<gene>
    <name evidence="3" type="primary">PDCD2L</name>
    <name evidence="3" type="ORF">A0J61_05393</name>
</gene>
<evidence type="ECO:0000256" key="1">
    <source>
        <dbReference type="SAM" id="MobiDB-lite"/>
    </source>
</evidence>
<name>A0A1C7NBU0_9FUNG</name>
<keyword evidence="4" id="KW-1185">Reference proteome</keyword>
<feature type="region of interest" description="Disordered" evidence="1">
    <location>
        <begin position="123"/>
        <end position="143"/>
    </location>
</feature>
<feature type="non-terminal residue" evidence="3">
    <location>
        <position position="1"/>
    </location>
</feature>
<dbReference type="InterPro" id="IPR007320">
    <property type="entry name" value="PDCD2_C"/>
</dbReference>
<feature type="compositionally biased region" description="Basic and acidic residues" evidence="1">
    <location>
        <begin position="124"/>
        <end position="138"/>
    </location>
</feature>
<dbReference type="Proteomes" id="UP000093000">
    <property type="component" value="Unassembled WGS sequence"/>
</dbReference>
<dbReference type="Pfam" id="PF04194">
    <property type="entry name" value="PDCD2_C"/>
    <property type="match status" value="1"/>
</dbReference>
<dbReference type="AlphaFoldDB" id="A0A1C7NBU0"/>
<dbReference type="InParanoid" id="A0A1C7NBU0"/>
<dbReference type="GO" id="GO:0030490">
    <property type="term" value="P:maturation of SSU-rRNA"/>
    <property type="evidence" value="ECO:0007669"/>
    <property type="project" value="TreeGrafter"/>
</dbReference>
<evidence type="ECO:0000313" key="4">
    <source>
        <dbReference type="Proteomes" id="UP000093000"/>
    </source>
</evidence>
<evidence type="ECO:0000259" key="2">
    <source>
        <dbReference type="Pfam" id="PF04194"/>
    </source>
</evidence>
<dbReference type="GO" id="GO:0005737">
    <property type="term" value="C:cytoplasm"/>
    <property type="evidence" value="ECO:0007669"/>
    <property type="project" value="InterPro"/>
</dbReference>
<dbReference type="STRING" id="101091.A0A1C7NBU0"/>
<dbReference type="PANTHER" id="PTHR47524">
    <property type="entry name" value="20S RRNA ACCUMULATION PROTEIN 4"/>
    <property type="match status" value="1"/>
</dbReference>
<organism evidence="3 4">
    <name type="scientific">Choanephora cucurbitarum</name>
    <dbReference type="NCBI Taxonomy" id="101091"/>
    <lineage>
        <taxon>Eukaryota</taxon>
        <taxon>Fungi</taxon>
        <taxon>Fungi incertae sedis</taxon>
        <taxon>Mucoromycota</taxon>
        <taxon>Mucoromycotina</taxon>
        <taxon>Mucoromycetes</taxon>
        <taxon>Mucorales</taxon>
        <taxon>Mucorineae</taxon>
        <taxon>Choanephoraceae</taxon>
        <taxon>Choanephoroideae</taxon>
        <taxon>Choanephora</taxon>
    </lineage>
</organism>
<reference evidence="3 4" key="1">
    <citation type="submission" date="2016-03" db="EMBL/GenBank/DDBJ databases">
        <title>Choanephora cucurbitarum.</title>
        <authorList>
            <person name="Min B."/>
            <person name="Park H."/>
            <person name="Park J.-H."/>
            <person name="Shin H.-D."/>
            <person name="Choi I.-G."/>
        </authorList>
    </citation>
    <scope>NUCLEOTIDE SEQUENCE [LARGE SCALE GENOMIC DNA]</scope>
    <source>
        <strain evidence="3 4">KUS-F28377</strain>
    </source>
</reference>
<evidence type="ECO:0000313" key="3">
    <source>
        <dbReference type="EMBL" id="OBZ86563.1"/>
    </source>
</evidence>
<proteinExistence type="predicted"/>
<comment type="caution">
    <text evidence="3">The sequence shown here is derived from an EMBL/GenBank/DDBJ whole genome shotgun (WGS) entry which is preliminary data.</text>
</comment>
<protein>
    <submittedName>
        <fullName evidence="3">Putative programmed cell death protein 2</fullName>
    </submittedName>
</protein>
<dbReference type="OrthoDB" id="443682at2759"/>
<dbReference type="EMBL" id="LUGH01000289">
    <property type="protein sequence ID" value="OBZ86563.1"/>
    <property type="molecule type" value="Genomic_DNA"/>
</dbReference>
<dbReference type="PANTHER" id="PTHR47524:SF1">
    <property type="entry name" value="20S RRNA ACCUMULATION PROTEIN 4"/>
    <property type="match status" value="1"/>
</dbReference>